<sequence length="316" mass="37679">MAQQDEEADKVDHMKVLDPEESRARKIMGLDKAFSNDIWRNMFLEAHVQVLHRLEYSDHHPIFIRLQDKALSKRNKDFIFESAWLVDKSFDRLLKDTWNTYGNLRGNMKALKEKYAQWIYSILRGGGNHVVLRKLEIKLQISIDKLLYQEELRWFQRAKVQWMVNGDRNTKFYHTKVVQRRREKVINMIKDDEGRRIEDEERIKYLFKAKFQDLHTKDLEISAWCNTKHSFYALNSQHRKILEAEVKPMEIKNAIFSMVAWKSHGLDGFPTGFYQSTWKIIGNSLCRFIQSLWLRESSIDEINFTDLCLFPKTSSP</sequence>
<comment type="caution">
    <text evidence="1">The sequence shown here is derived from an EMBL/GenBank/DDBJ whole genome shotgun (WGS) entry which is preliminary data.</text>
</comment>
<organism evidence="1 2">
    <name type="scientific">Pisum sativum</name>
    <name type="common">Garden pea</name>
    <name type="synonym">Lathyrus oleraceus</name>
    <dbReference type="NCBI Taxonomy" id="3888"/>
    <lineage>
        <taxon>Eukaryota</taxon>
        <taxon>Viridiplantae</taxon>
        <taxon>Streptophyta</taxon>
        <taxon>Embryophyta</taxon>
        <taxon>Tracheophyta</taxon>
        <taxon>Spermatophyta</taxon>
        <taxon>Magnoliopsida</taxon>
        <taxon>eudicotyledons</taxon>
        <taxon>Gunneridae</taxon>
        <taxon>Pentapetalae</taxon>
        <taxon>rosids</taxon>
        <taxon>fabids</taxon>
        <taxon>Fabales</taxon>
        <taxon>Fabaceae</taxon>
        <taxon>Papilionoideae</taxon>
        <taxon>50 kb inversion clade</taxon>
        <taxon>NPAAA clade</taxon>
        <taxon>Hologalegina</taxon>
        <taxon>IRL clade</taxon>
        <taxon>Fabeae</taxon>
        <taxon>Lathyrus</taxon>
    </lineage>
</organism>
<keyword evidence="2" id="KW-1185">Reference proteome</keyword>
<reference evidence="1 2" key="1">
    <citation type="journal article" date="2022" name="Nat. Genet.">
        <title>Improved pea reference genome and pan-genome highlight genomic features and evolutionary characteristics.</title>
        <authorList>
            <person name="Yang T."/>
            <person name="Liu R."/>
            <person name="Luo Y."/>
            <person name="Hu S."/>
            <person name="Wang D."/>
            <person name="Wang C."/>
            <person name="Pandey M.K."/>
            <person name="Ge S."/>
            <person name="Xu Q."/>
            <person name="Li N."/>
            <person name="Li G."/>
            <person name="Huang Y."/>
            <person name="Saxena R.K."/>
            <person name="Ji Y."/>
            <person name="Li M."/>
            <person name="Yan X."/>
            <person name="He Y."/>
            <person name="Liu Y."/>
            <person name="Wang X."/>
            <person name="Xiang C."/>
            <person name="Varshney R.K."/>
            <person name="Ding H."/>
            <person name="Gao S."/>
            <person name="Zong X."/>
        </authorList>
    </citation>
    <scope>NUCLEOTIDE SEQUENCE [LARGE SCALE GENOMIC DNA]</scope>
    <source>
        <strain evidence="1 2">cv. Zhongwan 6</strain>
    </source>
</reference>
<dbReference type="EMBL" id="JAMSHJ010000001">
    <property type="protein sequence ID" value="KAI5441765.1"/>
    <property type="molecule type" value="Genomic_DNA"/>
</dbReference>
<name>A0A9D4YPN3_PEA</name>
<evidence type="ECO:0008006" key="3">
    <source>
        <dbReference type="Google" id="ProtNLM"/>
    </source>
</evidence>
<proteinExistence type="predicted"/>
<dbReference type="Gramene" id="Psat01G0099800-T1">
    <property type="protein sequence ID" value="KAI5441765.1"/>
    <property type="gene ID" value="KIW84_010998"/>
</dbReference>
<protein>
    <recommendedName>
        <fullName evidence="3">Reverse transcriptase</fullName>
    </recommendedName>
</protein>
<dbReference type="AlphaFoldDB" id="A0A9D4YPN3"/>
<evidence type="ECO:0000313" key="2">
    <source>
        <dbReference type="Proteomes" id="UP001058974"/>
    </source>
</evidence>
<accession>A0A9D4YPN3</accession>
<evidence type="ECO:0000313" key="1">
    <source>
        <dbReference type="EMBL" id="KAI5441765.1"/>
    </source>
</evidence>
<dbReference type="Proteomes" id="UP001058974">
    <property type="component" value="Chromosome 1"/>
</dbReference>
<gene>
    <name evidence="1" type="ORF">KIW84_010998</name>
</gene>